<comment type="caution">
    <text evidence="1">The sequence shown here is derived from an EMBL/GenBank/DDBJ whole genome shotgun (WGS) entry which is preliminary data.</text>
</comment>
<protein>
    <submittedName>
        <fullName evidence="1">Uncharacterized protein</fullName>
    </submittedName>
</protein>
<sequence length="129" mass="13986">MEGSSLHILESRNRVRGGAREDETVCAAAPLAPAPCPLWQLPSLSSHIRTKPKHWLLCGTECPLNPMPPSWCGSVVECRPMHQEVNLIPSQGTYLGYEPDPQWGHAGGGHQCSLSSVFLSLSPSCSKNQ</sequence>
<proteinExistence type="predicted"/>
<accession>A0A7J8EEB6</accession>
<organism evidence="1 2">
    <name type="scientific">Molossus molossus</name>
    <name type="common">Pallas' mastiff bat</name>
    <name type="synonym">Vespertilio molossus</name>
    <dbReference type="NCBI Taxonomy" id="27622"/>
    <lineage>
        <taxon>Eukaryota</taxon>
        <taxon>Metazoa</taxon>
        <taxon>Chordata</taxon>
        <taxon>Craniata</taxon>
        <taxon>Vertebrata</taxon>
        <taxon>Euteleostomi</taxon>
        <taxon>Mammalia</taxon>
        <taxon>Eutheria</taxon>
        <taxon>Laurasiatheria</taxon>
        <taxon>Chiroptera</taxon>
        <taxon>Yangochiroptera</taxon>
        <taxon>Molossidae</taxon>
        <taxon>Molossus</taxon>
    </lineage>
</organism>
<evidence type="ECO:0000313" key="1">
    <source>
        <dbReference type="EMBL" id="KAF6433733.1"/>
    </source>
</evidence>
<dbReference type="InParanoid" id="A0A7J8EEB6"/>
<dbReference type="Proteomes" id="UP000550707">
    <property type="component" value="Unassembled WGS sequence"/>
</dbReference>
<dbReference type="EMBL" id="JACASF010000014">
    <property type="protein sequence ID" value="KAF6433733.1"/>
    <property type="molecule type" value="Genomic_DNA"/>
</dbReference>
<keyword evidence="2" id="KW-1185">Reference proteome</keyword>
<gene>
    <name evidence="1" type="ORF">HJG59_008814</name>
</gene>
<name>A0A7J8EEB6_MOLMO</name>
<reference evidence="1 2" key="1">
    <citation type="journal article" date="2020" name="Nature">
        <title>Six reference-quality genomes reveal evolution of bat adaptations.</title>
        <authorList>
            <person name="Jebb D."/>
            <person name="Huang Z."/>
            <person name="Pippel M."/>
            <person name="Hughes G.M."/>
            <person name="Lavrichenko K."/>
            <person name="Devanna P."/>
            <person name="Winkler S."/>
            <person name="Jermiin L.S."/>
            <person name="Skirmuntt E.C."/>
            <person name="Katzourakis A."/>
            <person name="Burkitt-Gray L."/>
            <person name="Ray D.A."/>
            <person name="Sullivan K.A.M."/>
            <person name="Roscito J.G."/>
            <person name="Kirilenko B.M."/>
            <person name="Davalos L.M."/>
            <person name="Corthals A.P."/>
            <person name="Power M.L."/>
            <person name="Jones G."/>
            <person name="Ransome R.D."/>
            <person name="Dechmann D.K.N."/>
            <person name="Locatelli A.G."/>
            <person name="Puechmaille S.J."/>
            <person name="Fedrigo O."/>
            <person name="Jarvis E.D."/>
            <person name="Hiller M."/>
            <person name="Vernes S.C."/>
            <person name="Myers E.W."/>
            <person name="Teeling E.C."/>
        </authorList>
    </citation>
    <scope>NUCLEOTIDE SEQUENCE [LARGE SCALE GENOMIC DNA]</scope>
    <source>
        <strain evidence="1">MMolMol1</strain>
        <tissue evidence="1">Muscle</tissue>
    </source>
</reference>
<evidence type="ECO:0000313" key="2">
    <source>
        <dbReference type="Proteomes" id="UP000550707"/>
    </source>
</evidence>
<dbReference type="AlphaFoldDB" id="A0A7J8EEB6"/>